<name>A0ABT0RI52_9SPHN</name>
<reference evidence="1" key="1">
    <citation type="submission" date="2022-05" db="EMBL/GenBank/DDBJ databases">
        <authorList>
            <person name="Jo J.-H."/>
            <person name="Im W.-T."/>
        </authorList>
    </citation>
    <scope>NUCLEOTIDE SEQUENCE</scope>
    <source>
        <strain evidence="1">RG327</strain>
    </source>
</reference>
<sequence>MSEFAGTLRQRITIERPVNSRTVTGLQETGWERVADCLAAIELEGVGAQSEAQALSAMPKLRVTIRRRNGIAIDQRVRWTGRIMMIRQLLDDPALPDRLVLRCEEARS</sequence>
<accession>A0ABT0RI52</accession>
<gene>
    <name evidence="1" type="ORF">LZ519_11450</name>
</gene>
<evidence type="ECO:0000313" key="1">
    <source>
        <dbReference type="EMBL" id="MCL6679924.1"/>
    </source>
</evidence>
<protein>
    <submittedName>
        <fullName evidence="1">Head-tail adaptor protein</fullName>
    </submittedName>
</protein>
<keyword evidence="2" id="KW-1185">Reference proteome</keyword>
<dbReference type="Pfam" id="PF05521">
    <property type="entry name" value="Phage_HCP"/>
    <property type="match status" value="1"/>
</dbReference>
<proteinExistence type="predicted"/>
<dbReference type="EMBL" id="JAMGBC010000001">
    <property type="protein sequence ID" value="MCL6679924.1"/>
    <property type="molecule type" value="Genomic_DNA"/>
</dbReference>
<comment type="caution">
    <text evidence="1">The sequence shown here is derived from an EMBL/GenBank/DDBJ whole genome shotgun (WGS) entry which is preliminary data.</text>
</comment>
<dbReference type="InterPro" id="IPR008767">
    <property type="entry name" value="Phage_SPP1_head-tail_adaptor"/>
</dbReference>
<evidence type="ECO:0000313" key="2">
    <source>
        <dbReference type="Proteomes" id="UP001165343"/>
    </source>
</evidence>
<dbReference type="Gene3D" id="2.40.10.270">
    <property type="entry name" value="Bacteriophage SPP1 head-tail adaptor protein"/>
    <property type="match status" value="1"/>
</dbReference>
<dbReference type="Proteomes" id="UP001165343">
    <property type="component" value="Unassembled WGS sequence"/>
</dbReference>
<dbReference type="InterPro" id="IPR038666">
    <property type="entry name" value="SSP1_head-tail_sf"/>
</dbReference>
<dbReference type="RefSeq" id="WP_249868797.1">
    <property type="nucleotide sequence ID" value="NZ_JAMGBC010000001.1"/>
</dbReference>
<organism evidence="1 2">
    <name type="scientific">Sphingomonas anseongensis</name>
    <dbReference type="NCBI Taxonomy" id="2908207"/>
    <lineage>
        <taxon>Bacteria</taxon>
        <taxon>Pseudomonadati</taxon>
        <taxon>Pseudomonadota</taxon>
        <taxon>Alphaproteobacteria</taxon>
        <taxon>Sphingomonadales</taxon>
        <taxon>Sphingomonadaceae</taxon>
        <taxon>Sphingomonas</taxon>
    </lineage>
</organism>